<dbReference type="GO" id="GO:0005634">
    <property type="term" value="C:nucleus"/>
    <property type="evidence" value="ECO:0007669"/>
    <property type="project" value="EnsemblFungi"/>
</dbReference>
<dbReference type="InterPro" id="IPR054179">
    <property type="entry name" value="PSD13_N"/>
</dbReference>
<dbReference type="Pfam" id="PF22037">
    <property type="entry name" value="PSD13_N"/>
    <property type="match status" value="1"/>
</dbReference>
<dbReference type="GO" id="GO:0043161">
    <property type="term" value="P:proteasome-mediated ubiquitin-dependent protein catabolic process"/>
    <property type="evidence" value="ECO:0007669"/>
    <property type="project" value="EnsemblFungi"/>
</dbReference>
<dbReference type="OrthoDB" id="1093at2759"/>
<dbReference type="Pfam" id="PF01399">
    <property type="entry name" value="PCI"/>
    <property type="match status" value="1"/>
</dbReference>
<dbReference type="STRING" id="1071383.J7S4R5"/>
<dbReference type="EMBL" id="HE978316">
    <property type="protein sequence ID" value="CCK69429.1"/>
    <property type="molecule type" value="Genomic_DNA"/>
</dbReference>
<dbReference type="PANTHER" id="PTHR10539:SF0">
    <property type="entry name" value="26S PROTEASOME NON-ATPASE REGULATORY SUBUNIT 13"/>
    <property type="match status" value="1"/>
</dbReference>
<feature type="domain" description="PCI" evidence="3">
    <location>
        <begin position="191"/>
        <end position="363"/>
    </location>
</feature>
<dbReference type="eggNOG" id="KOG2908">
    <property type="taxonomic scope" value="Eukaryota"/>
</dbReference>
<gene>
    <name evidence="4" type="primary">KNAG0C03190</name>
    <name evidence="4" type="ordered locus">KNAG_0C03190</name>
</gene>
<keyword evidence="2" id="KW-0647">Proteasome</keyword>
<protein>
    <recommendedName>
        <fullName evidence="3">PCI domain-containing protein</fullName>
    </recommendedName>
</protein>
<evidence type="ECO:0000313" key="5">
    <source>
        <dbReference type="Proteomes" id="UP000006310"/>
    </source>
</evidence>
<dbReference type="GeneID" id="34525109"/>
<evidence type="ECO:0000313" key="4">
    <source>
        <dbReference type="EMBL" id="CCK69429.1"/>
    </source>
</evidence>
<dbReference type="AlphaFoldDB" id="J7S4R5"/>
<sequence>MSNHEIDTVLAELSGQCPAEARPVFEQFESLYEAKLWHQLTLVLKQFFAEDASAGLRLKLYDVFVSRFIDKVNQLDVVDFLLAALAEDGRDSLNYLSQLRERFTVLDKEMEQSRNSGLSDHRDAQLLIDLETCRVHLLRGELAQGKDLLNELEPTIMSLRDHSKRKLPLRIMNSFYSVNSLYFKRKEDFNSFYSNSLLYLSTLESDATSASARQQEGSESLAYDLAIAALLGDKVYNFAELLNNPVMDSLRGKDKYAWLLQMLQSLTQGDFDKFNESISKQMQQVPVLAANETFLRQKICLMTLVESIFSSSVRVLTFSAIAEATHLDVNDVEHLVMKSISLGLLKGVIDQVSQVVTVTWVQPRIINADQIAKMRDRLVNWQEQVATLSTEIEKNGKPIWV</sequence>
<dbReference type="GO" id="GO:0008541">
    <property type="term" value="C:proteasome regulatory particle, lid subcomplex"/>
    <property type="evidence" value="ECO:0007669"/>
    <property type="project" value="EnsemblFungi"/>
</dbReference>
<dbReference type="GO" id="GO:0034515">
    <property type="term" value="C:proteasome storage granule"/>
    <property type="evidence" value="ECO:0007669"/>
    <property type="project" value="EnsemblFungi"/>
</dbReference>
<dbReference type="SUPFAM" id="SSF46785">
    <property type="entry name" value="Winged helix' DNA-binding domain"/>
    <property type="match status" value="1"/>
</dbReference>
<dbReference type="PROSITE" id="PS50250">
    <property type="entry name" value="PCI"/>
    <property type="match status" value="1"/>
</dbReference>
<evidence type="ECO:0000256" key="2">
    <source>
        <dbReference type="ARBA" id="ARBA00022942"/>
    </source>
</evidence>
<dbReference type="Proteomes" id="UP000006310">
    <property type="component" value="Chromosome 3"/>
</dbReference>
<comment type="similarity">
    <text evidence="1">Belongs to the proteasome subunit S11 family.</text>
</comment>
<proteinExistence type="inferred from homology"/>
<evidence type="ECO:0000256" key="1">
    <source>
        <dbReference type="ARBA" id="ARBA00006207"/>
    </source>
</evidence>
<dbReference type="HOGENOM" id="CLU_042989_0_0_1"/>
<dbReference type="KEGG" id="kng:KNAG_0C03190"/>
<keyword evidence="5" id="KW-1185">Reference proteome</keyword>
<dbReference type="GO" id="GO:0005829">
    <property type="term" value="C:cytosol"/>
    <property type="evidence" value="ECO:0007669"/>
    <property type="project" value="EnsemblFungi"/>
</dbReference>
<dbReference type="InterPro" id="IPR035298">
    <property type="entry name" value="PSMD13"/>
</dbReference>
<dbReference type="SMART" id="SM00088">
    <property type="entry name" value="PINT"/>
    <property type="match status" value="1"/>
</dbReference>
<dbReference type="InterPro" id="IPR036390">
    <property type="entry name" value="WH_DNA-bd_sf"/>
</dbReference>
<name>J7S4R5_HUIN7</name>
<dbReference type="InterPro" id="IPR000717">
    <property type="entry name" value="PCI_dom"/>
</dbReference>
<dbReference type="RefSeq" id="XP_022463675.1">
    <property type="nucleotide sequence ID" value="XM_022607039.1"/>
</dbReference>
<dbReference type="InterPro" id="IPR040798">
    <property type="entry name" value="Rpn9_C"/>
</dbReference>
<dbReference type="PANTHER" id="PTHR10539">
    <property type="entry name" value="26S PROTEASOME NON-ATPASE REGULATORY SUBUNIT 13"/>
    <property type="match status" value="1"/>
</dbReference>
<accession>J7S4R5</accession>
<reference evidence="5" key="2">
    <citation type="submission" date="2012-08" db="EMBL/GenBank/DDBJ databases">
        <title>Genome sequence of Kazachstania naganishii.</title>
        <authorList>
            <person name="Gordon J.L."/>
            <person name="Armisen D."/>
            <person name="Proux-Wera E."/>
            <person name="OhEigeartaigh S.S."/>
            <person name="Byrne K.P."/>
            <person name="Wolfe K.H."/>
        </authorList>
    </citation>
    <scope>NUCLEOTIDE SEQUENCE [LARGE SCALE GENOMIC DNA]</scope>
    <source>
        <strain evidence="5">ATCC MYA-139 / BCRC 22969 / CBS 8797 / CCRC 22969 / KCTC 17520 / NBRC 10181 / NCYC 3082</strain>
    </source>
</reference>
<organism evidence="4 5">
    <name type="scientific">Huiozyma naganishii (strain ATCC MYA-139 / BCRC 22969 / CBS 8797 / KCTC 17520 / NBRC 10181 / NCYC 3082 / Yp74L-3)</name>
    <name type="common">Yeast</name>
    <name type="synonym">Kazachstania naganishii</name>
    <dbReference type="NCBI Taxonomy" id="1071383"/>
    <lineage>
        <taxon>Eukaryota</taxon>
        <taxon>Fungi</taxon>
        <taxon>Dikarya</taxon>
        <taxon>Ascomycota</taxon>
        <taxon>Saccharomycotina</taxon>
        <taxon>Saccharomycetes</taxon>
        <taxon>Saccharomycetales</taxon>
        <taxon>Saccharomycetaceae</taxon>
        <taxon>Huiozyma</taxon>
    </lineage>
</organism>
<dbReference type="GO" id="GO:0043248">
    <property type="term" value="P:proteasome assembly"/>
    <property type="evidence" value="ECO:0007669"/>
    <property type="project" value="EnsemblFungi"/>
</dbReference>
<dbReference type="Pfam" id="PF18261">
    <property type="entry name" value="Rpn9_C"/>
    <property type="match status" value="1"/>
</dbReference>
<dbReference type="OMA" id="SFEDYWE"/>
<reference evidence="4 5" key="1">
    <citation type="journal article" date="2011" name="Proc. Natl. Acad. Sci. U.S.A.">
        <title>Evolutionary erosion of yeast sex chromosomes by mating-type switching accidents.</title>
        <authorList>
            <person name="Gordon J.L."/>
            <person name="Armisen D."/>
            <person name="Proux-Wera E."/>
            <person name="Oheigeartaigh S.S."/>
            <person name="Byrne K.P."/>
            <person name="Wolfe K.H."/>
        </authorList>
    </citation>
    <scope>NUCLEOTIDE SEQUENCE [LARGE SCALE GENOMIC DNA]</scope>
    <source>
        <strain evidence="5">ATCC MYA-139 / BCRC 22969 / CBS 8797 / CCRC 22969 / KCTC 17520 / NBRC 10181 / NCYC 3082</strain>
    </source>
</reference>
<evidence type="ECO:0000259" key="3">
    <source>
        <dbReference type="PROSITE" id="PS50250"/>
    </source>
</evidence>
<dbReference type="GO" id="GO:0005198">
    <property type="term" value="F:structural molecule activity"/>
    <property type="evidence" value="ECO:0007669"/>
    <property type="project" value="EnsemblFungi"/>
</dbReference>